<dbReference type="Proteomes" id="UP000093111">
    <property type="component" value="Unassembled WGS sequence"/>
</dbReference>
<dbReference type="GO" id="GO:0015768">
    <property type="term" value="P:maltose transport"/>
    <property type="evidence" value="ECO:0007669"/>
    <property type="project" value="TreeGrafter"/>
</dbReference>
<dbReference type="Gene3D" id="3.40.190.10">
    <property type="entry name" value="Periplasmic binding protein-like II"/>
    <property type="match status" value="2"/>
</dbReference>
<reference evidence="6 7" key="1">
    <citation type="journal article" date="2016" name="Syst. Appl. Microbiol.">
        <title>Pararhizobium polonicum sp. nov. isolated from tumors on stone fruit rootstocks.</title>
        <authorList>
            <person name="Pulawska J."/>
            <person name="Kuzmanovic N."/>
            <person name="Willems A."/>
            <person name="Pothier J.F."/>
        </authorList>
    </citation>
    <scope>NUCLEOTIDE SEQUENCE [LARGE SCALE GENOMIC DNA]</scope>
    <source>
        <strain evidence="6 7">F5.1</strain>
    </source>
</reference>
<feature type="chain" id="PRO_5008890202" evidence="5">
    <location>
        <begin position="27"/>
        <end position="414"/>
    </location>
</feature>
<evidence type="ECO:0000256" key="1">
    <source>
        <dbReference type="ARBA" id="ARBA00008520"/>
    </source>
</evidence>
<dbReference type="GO" id="GO:1901982">
    <property type="term" value="F:maltose binding"/>
    <property type="evidence" value="ECO:0007669"/>
    <property type="project" value="TreeGrafter"/>
</dbReference>
<evidence type="ECO:0000313" key="6">
    <source>
        <dbReference type="EMBL" id="OBZ95721.1"/>
    </source>
</evidence>
<dbReference type="SUPFAM" id="SSF53850">
    <property type="entry name" value="Periplasmic binding protein-like II"/>
    <property type="match status" value="1"/>
</dbReference>
<keyword evidence="2" id="KW-0813">Transport</keyword>
<organism evidence="6 7">
    <name type="scientific">Pararhizobium polonicum</name>
    <dbReference type="NCBI Taxonomy" id="1612624"/>
    <lineage>
        <taxon>Bacteria</taxon>
        <taxon>Pseudomonadati</taxon>
        <taxon>Pseudomonadota</taxon>
        <taxon>Alphaproteobacteria</taxon>
        <taxon>Hyphomicrobiales</taxon>
        <taxon>Rhizobiaceae</taxon>
        <taxon>Rhizobium/Agrobacterium group</taxon>
        <taxon>Pararhizobium</taxon>
    </lineage>
</organism>
<dbReference type="Pfam" id="PF01547">
    <property type="entry name" value="SBP_bac_1"/>
    <property type="match status" value="1"/>
</dbReference>
<evidence type="ECO:0000313" key="7">
    <source>
        <dbReference type="Proteomes" id="UP000093111"/>
    </source>
</evidence>
<dbReference type="AlphaFoldDB" id="A0A1C7P3D5"/>
<dbReference type="RefSeq" id="WP_068953971.1">
    <property type="nucleotide sequence ID" value="NZ_LGLV01000006.1"/>
</dbReference>
<gene>
    <name evidence="6" type="ORF">ADU59_10175</name>
</gene>
<evidence type="ECO:0000256" key="2">
    <source>
        <dbReference type="ARBA" id="ARBA00022448"/>
    </source>
</evidence>
<dbReference type="GO" id="GO:0055052">
    <property type="term" value="C:ATP-binding cassette (ABC) transporter complex, substrate-binding subunit-containing"/>
    <property type="evidence" value="ECO:0007669"/>
    <property type="project" value="TreeGrafter"/>
</dbReference>
<dbReference type="PATRIC" id="fig|1612624.7.peg.3585"/>
<dbReference type="OrthoDB" id="8317736at2"/>
<evidence type="ECO:0000256" key="5">
    <source>
        <dbReference type="SAM" id="SignalP"/>
    </source>
</evidence>
<evidence type="ECO:0000256" key="4">
    <source>
        <dbReference type="ARBA" id="ARBA00022764"/>
    </source>
</evidence>
<dbReference type="InterPro" id="IPR006059">
    <property type="entry name" value="SBP"/>
</dbReference>
<dbReference type="EMBL" id="LGLV01000006">
    <property type="protein sequence ID" value="OBZ95721.1"/>
    <property type="molecule type" value="Genomic_DNA"/>
</dbReference>
<keyword evidence="4" id="KW-0574">Periplasm</keyword>
<accession>A0A1C7P3D5</accession>
<dbReference type="STRING" id="1612624.ADU59_10175"/>
<feature type="signal peptide" evidence="5">
    <location>
        <begin position="1"/>
        <end position="26"/>
    </location>
</feature>
<keyword evidence="7" id="KW-1185">Reference proteome</keyword>
<dbReference type="PANTHER" id="PTHR30061:SF50">
    <property type="entry name" value="MALTOSE_MALTODEXTRIN-BINDING PERIPLASMIC PROTEIN"/>
    <property type="match status" value="1"/>
</dbReference>
<proteinExistence type="inferred from homology"/>
<dbReference type="GO" id="GO:0042956">
    <property type="term" value="P:maltodextrin transmembrane transport"/>
    <property type="evidence" value="ECO:0007669"/>
    <property type="project" value="TreeGrafter"/>
</dbReference>
<protein>
    <submittedName>
        <fullName evidence="6">ABC transporter substrate-binding protein</fullName>
    </submittedName>
</protein>
<sequence>MTLLSNIVRTGAVVGALTLTAGVAAAEDITLWTLNFSSEAANNAMQKIATDFEAANPGINVEIVTRGTDDHKTALRVAAGSDKGPDIFFSWAGLGLGGEYIKAGLSLPLDKYYAQYKWDDELVPAAASFSKIYEGGRHGVPYSFRGEALYYNKALFQKAGITEEPKNYDELVADAEKLKAAGIPAITFGGTVNWHLMRLMDVILESKCGIDKHDALTNMKTSWATEPCAAASFAELDKWSKNYILSPFMGIDNAQSFNLFVGGRAAMMLEGDWLVQQLAEAGSLDDYDVFPFPTGTNRLYGFAEYHYISSKSKNPDTAAKFLDYFMSTPAQQAVLGQFSTTSINRNVVYKDLRPLDQKWVDIFNAYTQVYMNGDQAFPLDVTTEYFRVINEVASGNVAPADAGGQLQNFIDNRR</sequence>
<comment type="caution">
    <text evidence="6">The sequence shown here is derived from an EMBL/GenBank/DDBJ whole genome shotgun (WGS) entry which is preliminary data.</text>
</comment>
<evidence type="ECO:0000256" key="3">
    <source>
        <dbReference type="ARBA" id="ARBA00022729"/>
    </source>
</evidence>
<comment type="similarity">
    <text evidence="1">Belongs to the bacterial solute-binding protein 1 family.</text>
</comment>
<keyword evidence="3 5" id="KW-0732">Signal</keyword>
<dbReference type="PANTHER" id="PTHR30061">
    <property type="entry name" value="MALTOSE-BINDING PERIPLASMIC PROTEIN"/>
    <property type="match status" value="1"/>
</dbReference>
<name>A0A1C7P3D5_9HYPH</name>